<evidence type="ECO:0000313" key="7">
    <source>
        <dbReference type="EMBL" id="OWU72308.1"/>
    </source>
</evidence>
<dbReference type="PROSITE" id="PS51007">
    <property type="entry name" value="CYTC"/>
    <property type="match status" value="1"/>
</dbReference>
<evidence type="ECO:0000256" key="1">
    <source>
        <dbReference type="ARBA" id="ARBA00022617"/>
    </source>
</evidence>
<dbReference type="InterPro" id="IPR036909">
    <property type="entry name" value="Cyt_c-like_dom_sf"/>
</dbReference>
<accession>A0A225NFR8</accession>
<evidence type="ECO:0000256" key="4">
    <source>
        <dbReference type="PROSITE-ProRule" id="PRU00433"/>
    </source>
</evidence>
<feature type="chain" id="PRO_5012578660" description="Cytochrome c domain-containing protein" evidence="5">
    <location>
        <begin position="17"/>
        <end position="136"/>
    </location>
</feature>
<dbReference type="SUPFAM" id="SSF46626">
    <property type="entry name" value="Cytochrome c"/>
    <property type="match status" value="1"/>
</dbReference>
<dbReference type="GO" id="GO:0020037">
    <property type="term" value="F:heme binding"/>
    <property type="evidence" value="ECO:0007669"/>
    <property type="project" value="InterPro"/>
</dbReference>
<name>A0A225NFR8_9RHOB</name>
<comment type="caution">
    <text evidence="7">The sequence shown here is derived from an EMBL/GenBank/DDBJ whole genome shotgun (WGS) entry which is preliminary data.</text>
</comment>
<keyword evidence="3 4" id="KW-0408">Iron</keyword>
<keyword evidence="8" id="KW-1185">Reference proteome</keyword>
<dbReference type="AlphaFoldDB" id="A0A225NFR8"/>
<protein>
    <recommendedName>
        <fullName evidence="6">Cytochrome c domain-containing protein</fullName>
    </recommendedName>
</protein>
<proteinExistence type="predicted"/>
<reference evidence="7 8" key="1">
    <citation type="submission" date="2013-04" db="EMBL/GenBank/DDBJ databases">
        <title>Oceanicola sp. 22II1-22F33 Genome Sequencing.</title>
        <authorList>
            <person name="Lai Q."/>
            <person name="Li G."/>
            <person name="Shao Z."/>
        </authorList>
    </citation>
    <scope>NUCLEOTIDE SEQUENCE [LARGE SCALE GENOMIC DNA]</scope>
    <source>
        <strain evidence="7 8">22II1-22F33</strain>
    </source>
</reference>
<keyword evidence="5" id="KW-0732">Signal</keyword>
<sequence>MKALTISGLCAGLALAAACTQPSEPQGALLYAELCVGCHGLSGTGDGPLTADLPVPVADLTTISARNGGTFPMAEVMSTIDGFTRAQHGNLVMPDFGALLEESPTVLYDSGDGISTPTPSALIALAEYLETLQTTP</sequence>
<evidence type="ECO:0000313" key="8">
    <source>
        <dbReference type="Proteomes" id="UP000215377"/>
    </source>
</evidence>
<dbReference type="InterPro" id="IPR009056">
    <property type="entry name" value="Cyt_c-like_dom"/>
</dbReference>
<feature type="signal peptide" evidence="5">
    <location>
        <begin position="1"/>
        <end position="16"/>
    </location>
</feature>
<evidence type="ECO:0000259" key="6">
    <source>
        <dbReference type="PROSITE" id="PS51007"/>
    </source>
</evidence>
<dbReference type="Proteomes" id="UP000215377">
    <property type="component" value="Unassembled WGS sequence"/>
</dbReference>
<evidence type="ECO:0000256" key="3">
    <source>
        <dbReference type="ARBA" id="ARBA00023004"/>
    </source>
</evidence>
<evidence type="ECO:0000256" key="5">
    <source>
        <dbReference type="SAM" id="SignalP"/>
    </source>
</evidence>
<feature type="domain" description="Cytochrome c" evidence="6">
    <location>
        <begin position="22"/>
        <end position="133"/>
    </location>
</feature>
<organism evidence="7 8">
    <name type="scientific">Marinibacterium profundimaris</name>
    <dbReference type="NCBI Taxonomy" id="1679460"/>
    <lineage>
        <taxon>Bacteria</taxon>
        <taxon>Pseudomonadati</taxon>
        <taxon>Pseudomonadota</taxon>
        <taxon>Alphaproteobacteria</taxon>
        <taxon>Rhodobacterales</taxon>
        <taxon>Paracoccaceae</taxon>
        <taxon>Marinibacterium</taxon>
    </lineage>
</organism>
<dbReference type="GO" id="GO:0009055">
    <property type="term" value="F:electron transfer activity"/>
    <property type="evidence" value="ECO:0007669"/>
    <property type="project" value="InterPro"/>
</dbReference>
<keyword evidence="1 4" id="KW-0349">Heme</keyword>
<evidence type="ECO:0000256" key="2">
    <source>
        <dbReference type="ARBA" id="ARBA00022723"/>
    </source>
</evidence>
<gene>
    <name evidence="7" type="ORF">ATO3_17365</name>
</gene>
<dbReference type="Pfam" id="PF00034">
    <property type="entry name" value="Cytochrom_C"/>
    <property type="match status" value="1"/>
</dbReference>
<dbReference type="EMBL" id="AQQR01000007">
    <property type="protein sequence ID" value="OWU72308.1"/>
    <property type="molecule type" value="Genomic_DNA"/>
</dbReference>
<keyword evidence="2 4" id="KW-0479">Metal-binding</keyword>
<dbReference type="OrthoDB" id="5514238at2"/>
<dbReference type="GO" id="GO:0046872">
    <property type="term" value="F:metal ion binding"/>
    <property type="evidence" value="ECO:0007669"/>
    <property type="project" value="UniProtKB-KW"/>
</dbReference>
<dbReference type="Gene3D" id="1.10.760.10">
    <property type="entry name" value="Cytochrome c-like domain"/>
    <property type="match status" value="1"/>
</dbReference>
<dbReference type="PROSITE" id="PS51257">
    <property type="entry name" value="PROKAR_LIPOPROTEIN"/>
    <property type="match status" value="1"/>
</dbReference>
<dbReference type="RefSeq" id="WP_088651158.1">
    <property type="nucleotide sequence ID" value="NZ_AQQR01000007.1"/>
</dbReference>